<dbReference type="InterPro" id="IPR050515">
    <property type="entry name" value="Beta-lactam/transpept"/>
</dbReference>
<dbReference type="PANTHER" id="PTHR30627:SF1">
    <property type="entry name" value="PEPTIDOGLYCAN D,D-TRANSPEPTIDASE FTSI"/>
    <property type="match status" value="1"/>
</dbReference>
<keyword evidence="4" id="KW-0812">Transmembrane</keyword>
<dbReference type="GO" id="GO:0008658">
    <property type="term" value="F:penicillin binding"/>
    <property type="evidence" value="ECO:0007669"/>
    <property type="project" value="InterPro"/>
</dbReference>
<keyword evidence="2" id="KW-0121">Carboxypeptidase</keyword>
<accession>A0A975RS62</accession>
<dbReference type="Gene3D" id="3.40.710.10">
    <property type="entry name" value="DD-peptidase/beta-lactamase superfamily"/>
    <property type="match status" value="1"/>
</dbReference>
<dbReference type="SUPFAM" id="SSF56601">
    <property type="entry name" value="beta-lactamase/transpeptidase-like"/>
    <property type="match status" value="1"/>
</dbReference>
<dbReference type="InterPro" id="IPR001460">
    <property type="entry name" value="PCN-bd_Tpept"/>
</dbReference>
<keyword evidence="3 4" id="KW-0472">Membrane</keyword>
<evidence type="ECO:0000256" key="2">
    <source>
        <dbReference type="ARBA" id="ARBA00022645"/>
    </source>
</evidence>
<keyword evidence="2" id="KW-0378">Hydrolase</keyword>
<protein>
    <submittedName>
        <fullName evidence="7">Penicillin-binding protein 2</fullName>
    </submittedName>
</protein>
<evidence type="ECO:0000256" key="3">
    <source>
        <dbReference type="ARBA" id="ARBA00023136"/>
    </source>
</evidence>
<dbReference type="GO" id="GO:0004180">
    <property type="term" value="F:carboxypeptidase activity"/>
    <property type="evidence" value="ECO:0007669"/>
    <property type="project" value="UniProtKB-KW"/>
</dbReference>
<reference evidence="7" key="1">
    <citation type="submission" date="2021-06" db="EMBL/GenBank/DDBJ databases">
        <title>Bradyrhizobium sp. S2-11-2 Genome sequencing.</title>
        <authorList>
            <person name="Jin L."/>
        </authorList>
    </citation>
    <scope>NUCLEOTIDE SEQUENCE</scope>
    <source>
        <strain evidence="7">S2-11-2</strain>
    </source>
</reference>
<dbReference type="Gene3D" id="3.30.450.330">
    <property type="match status" value="1"/>
</dbReference>
<dbReference type="InterPro" id="IPR012338">
    <property type="entry name" value="Beta-lactam/transpept-like"/>
</dbReference>
<dbReference type="RefSeq" id="WP_215613066.1">
    <property type="nucleotide sequence ID" value="NZ_CP076135.1"/>
</dbReference>
<evidence type="ECO:0000313" key="8">
    <source>
        <dbReference type="Proteomes" id="UP000680805"/>
    </source>
</evidence>
<evidence type="ECO:0000256" key="1">
    <source>
        <dbReference type="ARBA" id="ARBA00004370"/>
    </source>
</evidence>
<evidence type="ECO:0000259" key="6">
    <source>
        <dbReference type="Pfam" id="PF03717"/>
    </source>
</evidence>
<feature type="transmembrane region" description="Helical" evidence="4">
    <location>
        <begin position="41"/>
        <end position="62"/>
    </location>
</feature>
<comment type="subcellular location">
    <subcellularLocation>
        <location evidence="1">Membrane</location>
    </subcellularLocation>
</comment>
<dbReference type="InterPro" id="IPR005311">
    <property type="entry name" value="PBP_dimer"/>
</dbReference>
<keyword evidence="4" id="KW-1133">Transmembrane helix</keyword>
<name>A0A975RS62_9BRAD</name>
<dbReference type="Gene3D" id="3.90.1310.10">
    <property type="entry name" value="Penicillin-binding protein 2a (Domain 2)"/>
    <property type="match status" value="1"/>
</dbReference>
<sequence length="582" mass="63378">MTGSAPNTVKPTEPWRQRLIRSLLYGRNVDRAAKARARVGLAILAFAAIYAVIGGRLVMFAIGADNHAARRTAAQDAIATARPDIVDRNGEVLATDVKSPSLFGEPRRIIDKDEAIELLTATLPDLDTGEVRERLSSKKGFVWLKREITPKQQQQIHRLGIPGIGFLRENKRVYPTGAEVAHLIGLVNIDNQGIAGMEKWLDNNGLADLHRAGFATDRLQRPVELSIDLRVEHALRDELLKAKDKYKAKAASGLVSNVKTGEIVAMVSLPDFDPNNPKEAHDPDRINRLTTGVYEMGSTFKALTLAMALDSGKANLNTPFDARGALHYGKFTIHDTHPLGRSISLSEVFTFSSNVGAARIALAQGVEAHKAFLKKLGQLDRLRTELPESASPIVPKRWSELNTITIAFGHGIAVAPLQAVMGINAVMNGGYLIPPTFLKRSEAEARAIAKKVLKSETSDKMRYLMRLNAEIGTAKQADVKGYYIGGKTGTSEKVVGGRYSKKQVLNSFTAIMPADNPQFQVLVMLDEPKPLPETHGFITSGWNAVPTGGKVIARIAPLLGVEPRFDLPPSERLILAASRGSQ</sequence>
<evidence type="ECO:0000313" key="7">
    <source>
        <dbReference type="EMBL" id="QWG17416.1"/>
    </source>
</evidence>
<evidence type="ECO:0000259" key="5">
    <source>
        <dbReference type="Pfam" id="PF00905"/>
    </source>
</evidence>
<dbReference type="InterPro" id="IPR036138">
    <property type="entry name" value="PBP_dimer_sf"/>
</dbReference>
<dbReference type="KEGG" id="bsei:KMZ68_20980"/>
<dbReference type="Pfam" id="PF00905">
    <property type="entry name" value="Transpeptidase"/>
    <property type="match status" value="1"/>
</dbReference>
<gene>
    <name evidence="7" type="ORF">KMZ68_20980</name>
</gene>
<dbReference type="Proteomes" id="UP000680805">
    <property type="component" value="Chromosome"/>
</dbReference>
<dbReference type="Pfam" id="PF03717">
    <property type="entry name" value="PBP_dimer"/>
    <property type="match status" value="1"/>
</dbReference>
<proteinExistence type="predicted"/>
<dbReference type="PANTHER" id="PTHR30627">
    <property type="entry name" value="PEPTIDOGLYCAN D,D-TRANSPEPTIDASE"/>
    <property type="match status" value="1"/>
</dbReference>
<organism evidence="7 8">
    <name type="scientific">Bradyrhizobium sediminis</name>
    <dbReference type="NCBI Taxonomy" id="2840469"/>
    <lineage>
        <taxon>Bacteria</taxon>
        <taxon>Pseudomonadati</taxon>
        <taxon>Pseudomonadota</taxon>
        <taxon>Alphaproteobacteria</taxon>
        <taxon>Hyphomicrobiales</taxon>
        <taxon>Nitrobacteraceae</taxon>
        <taxon>Bradyrhizobium</taxon>
    </lineage>
</organism>
<evidence type="ECO:0000256" key="4">
    <source>
        <dbReference type="SAM" id="Phobius"/>
    </source>
</evidence>
<keyword evidence="2" id="KW-0645">Protease</keyword>
<dbReference type="EMBL" id="CP076135">
    <property type="protein sequence ID" value="QWG17416.1"/>
    <property type="molecule type" value="Genomic_DNA"/>
</dbReference>
<feature type="domain" description="Penicillin-binding protein dimerisation" evidence="6">
    <location>
        <begin position="80"/>
        <end position="189"/>
    </location>
</feature>
<dbReference type="GO" id="GO:0005886">
    <property type="term" value="C:plasma membrane"/>
    <property type="evidence" value="ECO:0007669"/>
    <property type="project" value="TreeGrafter"/>
</dbReference>
<feature type="domain" description="Penicillin-binding protein transpeptidase" evidence="5">
    <location>
        <begin position="254"/>
        <end position="529"/>
    </location>
</feature>
<dbReference type="AlphaFoldDB" id="A0A975RS62"/>
<dbReference type="GO" id="GO:0071555">
    <property type="term" value="P:cell wall organization"/>
    <property type="evidence" value="ECO:0007669"/>
    <property type="project" value="TreeGrafter"/>
</dbReference>
<dbReference type="SUPFAM" id="SSF56519">
    <property type="entry name" value="Penicillin binding protein dimerisation domain"/>
    <property type="match status" value="1"/>
</dbReference>